<evidence type="ECO:0000313" key="2">
    <source>
        <dbReference type="Proteomes" id="UP000075680"/>
    </source>
</evidence>
<proteinExistence type="predicted"/>
<organism evidence="1 2">
    <name type="scientific">Acinetobacter venetianus</name>
    <dbReference type="NCBI Taxonomy" id="52133"/>
    <lineage>
        <taxon>Bacteria</taxon>
        <taxon>Pseudomonadati</taxon>
        <taxon>Pseudomonadota</taxon>
        <taxon>Gammaproteobacteria</taxon>
        <taxon>Moraxellales</taxon>
        <taxon>Moraxellaceae</taxon>
        <taxon>Acinetobacter</taxon>
    </lineage>
</organism>
<accession>A0A150HKK5</accession>
<dbReference type="EMBL" id="JRUE01000223">
    <property type="protein sequence ID" value="KXZ64833.1"/>
    <property type="molecule type" value="Genomic_DNA"/>
</dbReference>
<dbReference type="AlphaFoldDB" id="A0A150HKK5"/>
<reference evidence="1 2" key="1">
    <citation type="journal article" date="2016" name="Sci. Rep.">
        <title>Genomic and phenotypic characterization of the species Acinetobacter venetianus.</title>
        <authorList>
            <person name="Fondi M."/>
            <person name="Maida I."/>
            <person name="Perrin E."/>
            <person name="Orlandini V."/>
            <person name="La Torre L."/>
            <person name="Bosi E."/>
            <person name="Negroni A."/>
            <person name="Zanaroli G."/>
            <person name="Fava F."/>
            <person name="Decorosi F."/>
            <person name="Giovannetti L."/>
            <person name="Viti C."/>
            <person name="Vaneechoutte M."/>
            <person name="Dijkshoorn L."/>
            <person name="Fani R."/>
        </authorList>
    </citation>
    <scope>NUCLEOTIDE SEQUENCE [LARGE SCALE GENOMIC DNA]</scope>
    <source>
        <strain evidence="1 2">LUH5627</strain>
    </source>
</reference>
<evidence type="ECO:0000313" key="1">
    <source>
        <dbReference type="EMBL" id="KXZ64833.1"/>
    </source>
</evidence>
<protein>
    <submittedName>
        <fullName evidence="1">Uncharacterized protein</fullName>
    </submittedName>
</protein>
<gene>
    <name evidence="1" type="ORF">AVENLUH5627_02945</name>
</gene>
<dbReference type="Proteomes" id="UP000075680">
    <property type="component" value="Unassembled WGS sequence"/>
</dbReference>
<sequence>MAYLYQCAGCYTTLYGDALPEGEHYNYIVNGELCSSCQAEQDNDYYDDDD</sequence>
<dbReference type="RefSeq" id="WP_162840074.1">
    <property type="nucleotide sequence ID" value="NZ_JRUE01000223.1"/>
</dbReference>
<comment type="caution">
    <text evidence="1">The sequence shown here is derived from an EMBL/GenBank/DDBJ whole genome shotgun (WGS) entry which is preliminary data.</text>
</comment>
<name>A0A150HKK5_9GAMM</name>
<dbReference type="PATRIC" id="fig|52133.18.peg.3016"/>